<keyword evidence="2" id="KW-1185">Reference proteome</keyword>
<protein>
    <submittedName>
        <fullName evidence="1">Uncharacterized protein</fullName>
    </submittedName>
</protein>
<evidence type="ECO:0000313" key="2">
    <source>
        <dbReference type="Proteomes" id="UP000076532"/>
    </source>
</evidence>
<sequence>MHITLSSSNSGSLKSFPAAIWPLIHSRRSSPSIPLHSAFNHHHAHSPQFAGAGYMPKVRYAYGLSFDTFENPNSISSYMFSYTLPVQSASDACTRATRVFLVQRPTTNPARRPWAGRSMHWQGTATNLLFCGVLTVENGMFYICFTQAPRTVYRGKTCKTHVHRILKHARVRGTHYQ</sequence>
<reference evidence="1 2" key="1">
    <citation type="journal article" date="2016" name="Mol. Biol. Evol.">
        <title>Comparative Genomics of Early-Diverging Mushroom-Forming Fungi Provides Insights into the Origins of Lignocellulose Decay Capabilities.</title>
        <authorList>
            <person name="Nagy L.G."/>
            <person name="Riley R."/>
            <person name="Tritt A."/>
            <person name="Adam C."/>
            <person name="Daum C."/>
            <person name="Floudas D."/>
            <person name="Sun H."/>
            <person name="Yadav J.S."/>
            <person name="Pangilinan J."/>
            <person name="Larsson K.H."/>
            <person name="Matsuura K."/>
            <person name="Barry K."/>
            <person name="Labutti K."/>
            <person name="Kuo R."/>
            <person name="Ohm R.A."/>
            <person name="Bhattacharya S.S."/>
            <person name="Shirouzu T."/>
            <person name="Yoshinaga Y."/>
            <person name="Martin F.M."/>
            <person name="Grigoriev I.V."/>
            <person name="Hibbett D.S."/>
        </authorList>
    </citation>
    <scope>NUCLEOTIDE SEQUENCE [LARGE SCALE GENOMIC DNA]</scope>
    <source>
        <strain evidence="1 2">CBS 109695</strain>
    </source>
</reference>
<name>A0A166JZD7_9AGAM</name>
<gene>
    <name evidence="1" type="ORF">FIBSPDRAFT_509897</name>
</gene>
<dbReference type="AlphaFoldDB" id="A0A166JZD7"/>
<evidence type="ECO:0000313" key="1">
    <source>
        <dbReference type="EMBL" id="KZP21368.1"/>
    </source>
</evidence>
<dbReference type="Proteomes" id="UP000076532">
    <property type="component" value="Unassembled WGS sequence"/>
</dbReference>
<dbReference type="EMBL" id="KV417548">
    <property type="protein sequence ID" value="KZP21368.1"/>
    <property type="molecule type" value="Genomic_DNA"/>
</dbReference>
<organism evidence="1 2">
    <name type="scientific">Athelia psychrophila</name>
    <dbReference type="NCBI Taxonomy" id="1759441"/>
    <lineage>
        <taxon>Eukaryota</taxon>
        <taxon>Fungi</taxon>
        <taxon>Dikarya</taxon>
        <taxon>Basidiomycota</taxon>
        <taxon>Agaricomycotina</taxon>
        <taxon>Agaricomycetes</taxon>
        <taxon>Agaricomycetidae</taxon>
        <taxon>Atheliales</taxon>
        <taxon>Atheliaceae</taxon>
        <taxon>Athelia</taxon>
    </lineage>
</organism>
<accession>A0A166JZD7</accession>
<proteinExistence type="predicted"/>